<dbReference type="InterPro" id="IPR004170">
    <property type="entry name" value="WWE_dom"/>
</dbReference>
<dbReference type="PANTHER" id="PTHR45740">
    <property type="entry name" value="POLY [ADP-RIBOSE] POLYMERASE"/>
    <property type="match status" value="1"/>
</dbReference>
<dbReference type="PROSITE" id="PS50918">
    <property type="entry name" value="WWE"/>
    <property type="match status" value="1"/>
</dbReference>
<evidence type="ECO:0000256" key="2">
    <source>
        <dbReference type="ARBA" id="ARBA00023242"/>
    </source>
</evidence>
<gene>
    <name evidence="8" type="ORF">GDO86_007068</name>
</gene>
<dbReference type="OrthoDB" id="6133115at2759"/>
<dbReference type="SUPFAM" id="SSF117839">
    <property type="entry name" value="WWE domain"/>
    <property type="match status" value="1"/>
</dbReference>
<dbReference type="PROSITE" id="PS50103">
    <property type="entry name" value="ZF_C3H1"/>
    <property type="match status" value="1"/>
</dbReference>
<feature type="domain" description="C3H1-type" evidence="5">
    <location>
        <begin position="32"/>
        <end position="59"/>
    </location>
</feature>
<dbReference type="InterPro" id="IPR000571">
    <property type="entry name" value="Znf_CCCH"/>
</dbReference>
<evidence type="ECO:0000256" key="3">
    <source>
        <dbReference type="ARBA" id="ARBA00024347"/>
    </source>
</evidence>
<keyword evidence="2" id="KW-0539">Nucleus</keyword>
<feature type="zinc finger region" description="C3H1-type" evidence="4">
    <location>
        <begin position="32"/>
        <end position="59"/>
    </location>
</feature>
<dbReference type="SUPFAM" id="SSF56399">
    <property type="entry name" value="ADP-ribosylation"/>
    <property type="match status" value="1"/>
</dbReference>
<dbReference type="GO" id="GO:0008270">
    <property type="term" value="F:zinc ion binding"/>
    <property type="evidence" value="ECO:0007669"/>
    <property type="project" value="UniProtKB-KW"/>
</dbReference>
<dbReference type="EMBL" id="JAACNH010000006">
    <property type="protein sequence ID" value="KAG8441549.1"/>
    <property type="molecule type" value="Genomic_DNA"/>
</dbReference>
<evidence type="ECO:0000259" key="5">
    <source>
        <dbReference type="PROSITE" id="PS50103"/>
    </source>
</evidence>
<dbReference type="CDD" id="cd01439">
    <property type="entry name" value="TCCD_inducible_PARP_like"/>
    <property type="match status" value="1"/>
</dbReference>
<evidence type="ECO:0000313" key="8">
    <source>
        <dbReference type="EMBL" id="KAG8441549.1"/>
    </source>
</evidence>
<evidence type="ECO:0000256" key="4">
    <source>
        <dbReference type="PROSITE-ProRule" id="PRU00723"/>
    </source>
</evidence>
<dbReference type="PANTHER" id="PTHR45740:SF18">
    <property type="entry name" value="PROTEIN MONO-ADP-RIBOSYLTRANSFERASE TIPARP"/>
    <property type="match status" value="1"/>
</dbReference>
<organism evidence="8 9">
    <name type="scientific">Hymenochirus boettgeri</name>
    <name type="common">Congo dwarf clawed frog</name>
    <dbReference type="NCBI Taxonomy" id="247094"/>
    <lineage>
        <taxon>Eukaryota</taxon>
        <taxon>Metazoa</taxon>
        <taxon>Chordata</taxon>
        <taxon>Craniata</taxon>
        <taxon>Vertebrata</taxon>
        <taxon>Euteleostomi</taxon>
        <taxon>Amphibia</taxon>
        <taxon>Batrachia</taxon>
        <taxon>Anura</taxon>
        <taxon>Pipoidea</taxon>
        <taxon>Pipidae</taxon>
        <taxon>Pipinae</taxon>
        <taxon>Hymenochirus</taxon>
    </lineage>
</organism>
<keyword evidence="4" id="KW-0863">Zinc-finger</keyword>
<proteinExistence type="inferred from homology"/>
<dbReference type="Pfam" id="PF00644">
    <property type="entry name" value="PARP"/>
    <property type="match status" value="1"/>
</dbReference>
<evidence type="ECO:0008006" key="10">
    <source>
        <dbReference type="Google" id="ProtNLM"/>
    </source>
</evidence>
<dbReference type="GO" id="GO:0005634">
    <property type="term" value="C:nucleus"/>
    <property type="evidence" value="ECO:0007669"/>
    <property type="project" value="UniProtKB-SubCell"/>
</dbReference>
<evidence type="ECO:0000259" key="7">
    <source>
        <dbReference type="PROSITE" id="PS51059"/>
    </source>
</evidence>
<dbReference type="Gene3D" id="3.30.720.50">
    <property type="match status" value="1"/>
</dbReference>
<evidence type="ECO:0000259" key="6">
    <source>
        <dbReference type="PROSITE" id="PS50918"/>
    </source>
</evidence>
<reference evidence="8" key="1">
    <citation type="thesis" date="2020" institute="ProQuest LLC" country="789 East Eisenhower Parkway, Ann Arbor, MI, USA">
        <title>Comparative Genomics and Chromosome Evolution.</title>
        <authorList>
            <person name="Mudd A.B."/>
        </authorList>
    </citation>
    <scope>NUCLEOTIDE SEQUENCE</scope>
    <source>
        <strain evidence="8">Female2</strain>
        <tissue evidence="8">Blood</tissue>
    </source>
</reference>
<dbReference type="InterPro" id="IPR037197">
    <property type="entry name" value="WWE_dom_sf"/>
</dbReference>
<feature type="domain" description="PARP catalytic" evidence="7">
    <location>
        <begin position="250"/>
        <end position="450"/>
    </location>
</feature>
<accession>A0A8T2J8L8</accession>
<comment type="subcellular location">
    <subcellularLocation>
        <location evidence="1">Nucleus</location>
    </subcellularLocation>
</comment>
<dbReference type="Proteomes" id="UP000812440">
    <property type="component" value="Chromosome 3"/>
</dbReference>
<dbReference type="AlphaFoldDB" id="A0A8T2J8L8"/>
<dbReference type="PROSITE" id="PS51059">
    <property type="entry name" value="PARP_CATALYTIC"/>
    <property type="match status" value="1"/>
</dbReference>
<protein>
    <recommendedName>
        <fullName evidence="10">Poly [ADP-ribose] polymerase</fullName>
    </recommendedName>
</protein>
<dbReference type="InterPro" id="IPR012317">
    <property type="entry name" value="Poly(ADP-ribose)pol_cat_dom"/>
</dbReference>
<keyword evidence="9" id="KW-1185">Reference proteome</keyword>
<dbReference type="InterPro" id="IPR051712">
    <property type="entry name" value="ARTD-AVP"/>
</dbReference>
<dbReference type="GO" id="GO:1990404">
    <property type="term" value="F:NAD+-protein mono-ADP-ribosyltransferase activity"/>
    <property type="evidence" value="ECO:0007669"/>
    <property type="project" value="TreeGrafter"/>
</dbReference>
<name>A0A8T2J8L8_9PIPI</name>
<evidence type="ECO:0000313" key="9">
    <source>
        <dbReference type="Proteomes" id="UP000812440"/>
    </source>
</evidence>
<evidence type="ECO:0000256" key="1">
    <source>
        <dbReference type="ARBA" id="ARBA00004123"/>
    </source>
</evidence>
<comment type="similarity">
    <text evidence="3">Belongs to the ARTD/PARP family.</text>
</comment>
<dbReference type="GO" id="GO:0003950">
    <property type="term" value="F:NAD+ poly-ADP-ribosyltransferase activity"/>
    <property type="evidence" value="ECO:0007669"/>
    <property type="project" value="InterPro"/>
</dbReference>
<feature type="domain" description="WWE" evidence="6">
    <location>
        <begin position="128"/>
        <end position="205"/>
    </location>
</feature>
<sequence>MNSSKRDREEKELPVLTIYSEFRDPGYHIYQEDNIFICSEFLVGKCHLGSSCPKHHTFLPYIWQLRDRQTSVWSSVEEGAQQVIERLFSDPKFVQMKGVYMGKDALIDFSTMEVHNSQEIDRVRRLSTSTDPFVYFPTRYKFFYEEADDKWAEYKEDFLTIITNGLRNKEETVQCSNSLFTYVLYLNKMCQRNLQTGTIRRMVRRPIFMSPVKMSSELRKHSNNPTSGSKQGITTHPERGDLYPWFWIITDTKLVYENISLCCEDREFVHVYILFHKTMPESQYIILEISRIQNYFQWEKYKRKRDYMAQRLMVKNQLERHLFHGTDHSLVEAICQQNFDPRVSGKNGSLYGKGCYFARDASYSHRYSKANSDSEFFMFLGKVLVGSPTKGSPSLRRPPPINKDDPVSQLYDSCVSQINNPDIFVIFDNDQFYPYFLIKYRKMQELVILS</sequence>
<comment type="caution">
    <text evidence="8">The sequence shown here is derived from an EMBL/GenBank/DDBJ whole genome shotgun (WGS) entry which is preliminary data.</text>
</comment>
<dbReference type="Gene3D" id="3.90.228.10">
    <property type="match status" value="1"/>
</dbReference>
<keyword evidence="4" id="KW-0479">Metal-binding</keyword>
<keyword evidence="4" id="KW-0862">Zinc</keyword>
<dbReference type="Pfam" id="PF02825">
    <property type="entry name" value="WWE"/>
    <property type="match status" value="1"/>
</dbReference>